<accession>A0ABD5VIV6</accession>
<dbReference type="EMBL" id="JBHSXN010000002">
    <property type="protein sequence ID" value="MFC6954095.1"/>
    <property type="molecule type" value="Genomic_DNA"/>
</dbReference>
<keyword evidence="2" id="KW-1185">Reference proteome</keyword>
<reference evidence="1 2" key="1">
    <citation type="journal article" date="2019" name="Int. J. Syst. Evol. Microbiol.">
        <title>The Global Catalogue of Microorganisms (GCM) 10K type strain sequencing project: providing services to taxonomists for standard genome sequencing and annotation.</title>
        <authorList>
            <consortium name="The Broad Institute Genomics Platform"/>
            <consortium name="The Broad Institute Genome Sequencing Center for Infectious Disease"/>
            <person name="Wu L."/>
            <person name="Ma J."/>
        </authorList>
    </citation>
    <scope>NUCLEOTIDE SEQUENCE [LARGE SCALE GENOMIC DNA]</scope>
    <source>
        <strain evidence="1 2">GX26</strain>
    </source>
</reference>
<protein>
    <submittedName>
        <fullName evidence="1">Uncharacterized protein</fullName>
    </submittedName>
</protein>
<proteinExistence type="predicted"/>
<dbReference type="Proteomes" id="UP001596395">
    <property type="component" value="Unassembled WGS sequence"/>
</dbReference>
<evidence type="ECO:0000313" key="1">
    <source>
        <dbReference type="EMBL" id="MFC6954095.1"/>
    </source>
</evidence>
<dbReference type="RefSeq" id="WP_336351037.1">
    <property type="nucleotide sequence ID" value="NZ_JAZAQL010000002.1"/>
</dbReference>
<evidence type="ECO:0000313" key="2">
    <source>
        <dbReference type="Proteomes" id="UP001596395"/>
    </source>
</evidence>
<name>A0ABD5VIV6_9EURY</name>
<organism evidence="1 2">
    <name type="scientific">Halorubellus litoreus</name>
    <dbReference type="NCBI Taxonomy" id="755308"/>
    <lineage>
        <taxon>Archaea</taxon>
        <taxon>Methanobacteriati</taxon>
        <taxon>Methanobacteriota</taxon>
        <taxon>Stenosarchaea group</taxon>
        <taxon>Halobacteria</taxon>
        <taxon>Halobacteriales</taxon>
        <taxon>Halorubellaceae</taxon>
        <taxon>Halorubellus</taxon>
    </lineage>
</organism>
<sequence length="88" mass="9974">MSKYKTVIERVFEDEVEANGVNRELRFTLDDLEEAIKTMGLEVRCAPDIPYMYGAKRPLPESIAGHGYTGIEVAENGDEAQVMYKFAR</sequence>
<comment type="caution">
    <text evidence="1">The sequence shown here is derived from an EMBL/GenBank/DDBJ whole genome shotgun (WGS) entry which is preliminary data.</text>
</comment>
<gene>
    <name evidence="1" type="ORF">ACFQGB_14600</name>
</gene>
<dbReference type="AlphaFoldDB" id="A0ABD5VIV6"/>